<evidence type="ECO:0000259" key="1">
    <source>
        <dbReference type="Pfam" id="PF05368"/>
    </source>
</evidence>
<dbReference type="Gene3D" id="3.40.50.720">
    <property type="entry name" value="NAD(P)-binding Rossmann-like Domain"/>
    <property type="match status" value="1"/>
</dbReference>
<protein>
    <submittedName>
        <fullName evidence="2">NAD(P)H-binding protein</fullName>
    </submittedName>
</protein>
<dbReference type="EMBL" id="JAAAMU010000014">
    <property type="protein sequence ID" value="NBC71913.1"/>
    <property type="molecule type" value="Genomic_DNA"/>
</dbReference>
<evidence type="ECO:0000313" key="2">
    <source>
        <dbReference type="EMBL" id="NBC71913.1"/>
    </source>
</evidence>
<dbReference type="InterPro" id="IPR008030">
    <property type="entry name" value="NmrA-like"/>
</dbReference>
<feature type="domain" description="NmrA-like" evidence="1">
    <location>
        <begin position="2"/>
        <end position="226"/>
    </location>
</feature>
<dbReference type="SUPFAM" id="SSF51735">
    <property type="entry name" value="NAD(P)-binding Rossmann-fold domains"/>
    <property type="match status" value="1"/>
</dbReference>
<dbReference type="InterPro" id="IPR036291">
    <property type="entry name" value="NAD(P)-bd_dom_sf"/>
</dbReference>
<name>A0A7X5BYS7_9BACL</name>
<dbReference type="RefSeq" id="WP_161702342.1">
    <property type="nucleotide sequence ID" value="NZ_JAAAMU010000014.1"/>
</dbReference>
<organism evidence="2 3">
    <name type="scientific">Paenibacillus sacheonensis</name>
    <dbReference type="NCBI Taxonomy" id="742054"/>
    <lineage>
        <taxon>Bacteria</taxon>
        <taxon>Bacillati</taxon>
        <taxon>Bacillota</taxon>
        <taxon>Bacilli</taxon>
        <taxon>Bacillales</taxon>
        <taxon>Paenibacillaceae</taxon>
        <taxon>Paenibacillus</taxon>
    </lineage>
</organism>
<reference evidence="2 3" key="1">
    <citation type="submission" date="2020-01" db="EMBL/GenBank/DDBJ databases">
        <title>Paenibacillus soybeanensis sp. nov. isolated from the nodules of soybean (Glycine max(L.) Merr).</title>
        <authorList>
            <person name="Wang H."/>
        </authorList>
    </citation>
    <scope>NUCLEOTIDE SEQUENCE [LARGE SCALE GENOMIC DNA]</scope>
    <source>
        <strain evidence="2 3">DSM 23054</strain>
    </source>
</reference>
<accession>A0A7X5BYS7</accession>
<dbReference type="OrthoDB" id="152510at2"/>
<gene>
    <name evidence="2" type="ORF">GT003_23195</name>
</gene>
<keyword evidence="3" id="KW-1185">Reference proteome</keyword>
<dbReference type="Gene3D" id="3.90.25.10">
    <property type="entry name" value="UDP-galactose 4-epimerase, domain 1"/>
    <property type="match status" value="1"/>
</dbReference>
<dbReference type="PANTHER" id="PTHR47129">
    <property type="entry name" value="QUINONE OXIDOREDUCTASE 2"/>
    <property type="match status" value="1"/>
</dbReference>
<dbReference type="Proteomes" id="UP000558113">
    <property type="component" value="Unassembled WGS sequence"/>
</dbReference>
<evidence type="ECO:0000313" key="3">
    <source>
        <dbReference type="Proteomes" id="UP000558113"/>
    </source>
</evidence>
<dbReference type="AlphaFoldDB" id="A0A7X5BYS7"/>
<dbReference type="PANTHER" id="PTHR47129:SF1">
    <property type="entry name" value="NMRA-LIKE DOMAIN-CONTAINING PROTEIN"/>
    <property type="match status" value="1"/>
</dbReference>
<dbReference type="Pfam" id="PF05368">
    <property type="entry name" value="NmrA"/>
    <property type="match status" value="1"/>
</dbReference>
<sequence length="274" mass="30602">MKIVLTGATGHLGGLVLRQLLYRVPASTLAVSIRNPESAPEWERQGIEARYGDYDVPDSLDAAFQGATNLLFVSSPHPDDAVRLRQHAAVVEAAKRSGVRRLVYTSIVRPERGRLPLHALHLQTERLIRESNIPYTILRNAYYMDIVKFLGVREAAASGELWSPPGDWTFNAAAREDLAAAAAEVLTEESHAGQTYELTASRVWNPDDLARAIAESAGRRVVHRTNPDMAHPIYRMLALADMRYTSKDLERLVGRPLRTMQDEVRAMFDPNVRP</sequence>
<dbReference type="InterPro" id="IPR052718">
    <property type="entry name" value="NmrA-type_oxidoreductase"/>
</dbReference>
<proteinExistence type="predicted"/>
<comment type="caution">
    <text evidence="2">The sequence shown here is derived from an EMBL/GenBank/DDBJ whole genome shotgun (WGS) entry which is preliminary data.</text>
</comment>